<comment type="similarity">
    <text evidence="12">Belongs to the phospholipase D family. Cardiolipin synthase subfamily.</text>
</comment>
<dbReference type="SUPFAM" id="SSF56024">
    <property type="entry name" value="Phospholipase D/nuclease"/>
    <property type="match status" value="2"/>
</dbReference>
<dbReference type="InterPro" id="IPR030874">
    <property type="entry name" value="Cardiolipin_synth_Firmi"/>
</dbReference>
<feature type="active site" evidence="12">
    <location>
        <position position="250"/>
    </location>
</feature>
<dbReference type="InterPro" id="IPR022924">
    <property type="entry name" value="Cardiolipin_synthase"/>
</dbReference>
<dbReference type="HAMAP" id="MF_01916">
    <property type="entry name" value="Cardiolipin_synth_Cls"/>
    <property type="match status" value="1"/>
</dbReference>
<name>A0A1M4UWT8_9BACE</name>
<evidence type="ECO:0000259" key="14">
    <source>
        <dbReference type="PROSITE" id="PS50035"/>
    </source>
</evidence>
<feature type="transmembrane region" description="Helical" evidence="12">
    <location>
        <begin position="7"/>
        <end position="23"/>
    </location>
</feature>
<dbReference type="GO" id="GO:0032049">
    <property type="term" value="P:cardiolipin biosynthetic process"/>
    <property type="evidence" value="ECO:0007669"/>
    <property type="project" value="UniProtKB-UniRule"/>
</dbReference>
<evidence type="ECO:0000256" key="1">
    <source>
        <dbReference type="ARBA" id="ARBA00004651"/>
    </source>
</evidence>
<feature type="active site" evidence="12">
    <location>
        <position position="257"/>
    </location>
</feature>
<evidence type="ECO:0000313" key="15">
    <source>
        <dbReference type="EMBL" id="SHE61196.1"/>
    </source>
</evidence>
<feature type="transmembrane region" description="Helical" evidence="12">
    <location>
        <begin position="35"/>
        <end position="59"/>
    </location>
</feature>
<dbReference type="Proteomes" id="UP000184436">
    <property type="component" value="Unassembled WGS sequence"/>
</dbReference>
<dbReference type="SMART" id="SM00155">
    <property type="entry name" value="PLDc"/>
    <property type="match status" value="2"/>
</dbReference>
<dbReference type="PANTHER" id="PTHR21248:SF22">
    <property type="entry name" value="PHOSPHOLIPASE D"/>
    <property type="match status" value="1"/>
</dbReference>
<feature type="domain" description="PLD phosphodiesterase" evidence="14">
    <location>
        <begin position="420"/>
        <end position="447"/>
    </location>
</feature>
<keyword evidence="9 12" id="KW-0472">Membrane</keyword>
<gene>
    <name evidence="15" type="ORF">SAMN05444349_10420</name>
</gene>
<accession>A0A1M4UWT8</accession>
<dbReference type="CDD" id="cd09112">
    <property type="entry name" value="PLDc_CLS_2"/>
    <property type="match status" value="1"/>
</dbReference>
<evidence type="ECO:0000256" key="6">
    <source>
        <dbReference type="ARBA" id="ARBA00022737"/>
    </source>
</evidence>
<keyword evidence="2 12" id="KW-1003">Cell membrane</keyword>
<dbReference type="CDD" id="cd09110">
    <property type="entry name" value="PLDc_CLS_1"/>
    <property type="match status" value="1"/>
</dbReference>
<keyword evidence="7 12" id="KW-1133">Transmembrane helix</keyword>
<feature type="active site" evidence="12">
    <location>
        <position position="432"/>
    </location>
</feature>
<evidence type="ECO:0000256" key="11">
    <source>
        <dbReference type="ARBA" id="ARBA00023264"/>
    </source>
</evidence>
<dbReference type="InterPro" id="IPR001736">
    <property type="entry name" value="PLipase_D/transphosphatidylase"/>
</dbReference>
<feature type="active site" evidence="12">
    <location>
        <position position="252"/>
    </location>
</feature>
<dbReference type="EMBL" id="FQVD01000004">
    <property type="protein sequence ID" value="SHE61196.1"/>
    <property type="molecule type" value="Genomic_DNA"/>
</dbReference>
<proteinExistence type="inferred from homology"/>
<comment type="function">
    <text evidence="12">Catalyzes the reversible phosphatidyl group transfer from one phosphatidylglycerol molecule to another to form cardiolipin (CL) (diphosphatidylglycerol) and glycerol.</text>
</comment>
<evidence type="ECO:0000256" key="5">
    <source>
        <dbReference type="ARBA" id="ARBA00022692"/>
    </source>
</evidence>
<dbReference type="PANTHER" id="PTHR21248">
    <property type="entry name" value="CARDIOLIPIN SYNTHASE"/>
    <property type="match status" value="1"/>
</dbReference>
<evidence type="ECO:0000256" key="3">
    <source>
        <dbReference type="ARBA" id="ARBA00022516"/>
    </source>
</evidence>
<comment type="catalytic activity">
    <reaction evidence="12">
        <text>2 a 1,2-diacyl-sn-glycero-3-phospho-(1'-sn-glycerol) = a cardiolipin + glycerol</text>
        <dbReference type="Rhea" id="RHEA:31451"/>
        <dbReference type="ChEBI" id="CHEBI:17754"/>
        <dbReference type="ChEBI" id="CHEBI:62237"/>
        <dbReference type="ChEBI" id="CHEBI:64716"/>
    </reaction>
</comment>
<keyword evidence="10 12" id="KW-0594">Phospholipid biosynthesis</keyword>
<feature type="domain" description="PLD phosphodiesterase" evidence="14">
    <location>
        <begin position="245"/>
        <end position="272"/>
    </location>
</feature>
<reference evidence="15 16" key="1">
    <citation type="submission" date="2016-11" db="EMBL/GenBank/DDBJ databases">
        <authorList>
            <person name="Jaros S."/>
            <person name="Januszkiewicz K."/>
            <person name="Wedrychowicz H."/>
        </authorList>
    </citation>
    <scope>NUCLEOTIDE SEQUENCE [LARGE SCALE GENOMIC DNA]</scope>
    <source>
        <strain evidence="15 16">DSM 26883</strain>
    </source>
</reference>
<dbReference type="STRING" id="871325.SAMN05444349_10420"/>
<keyword evidence="4 12" id="KW-0808">Transferase</keyword>
<evidence type="ECO:0000256" key="7">
    <source>
        <dbReference type="ARBA" id="ARBA00022989"/>
    </source>
</evidence>
<keyword evidence="3 12" id="KW-0444">Lipid biosynthesis</keyword>
<keyword evidence="11 12" id="KW-1208">Phospholipid metabolism</keyword>
<dbReference type="PROSITE" id="PS50035">
    <property type="entry name" value="PLD"/>
    <property type="match status" value="2"/>
</dbReference>
<comment type="subcellular location">
    <subcellularLocation>
        <location evidence="1 12">Cell membrane</location>
        <topology evidence="1 12">Multi-pass membrane protein</topology>
    </subcellularLocation>
</comment>
<sequence>MSCHRDFFVYPINSFIFVALYPYRKEIFMIDWNYIVSQVATVAFDIVYFGAIIGTIVIIILDNRNPVKTMAWILILLFLPVVGLVFYIFFGRSQRRERIIGQKSYNRLLKKPMAEYLAQDCSDIPNEYIRLIQLFQHTNQAFPFEGNRVAVYTEGYTKLQSLLRELHKAKQHIHMEYYIFEDDAIGRLVRDVLIEKAAQGVEIRVIYDDVGCWHVPNRFFEEMRNAGIEVRSFLKVRFPLFTSRVNYRNHRKIVVIDGRVGFVGGMNLAERYMRGFSWGIWRDTHILLEGKAVHGLQTAFLLDWYFVDRTLITASRYFPKIEACGNTLVQTVTSEPIGPWKEIMQGLTMAISGAKKYFYIQTPYFLPTEQILAAMQAVALAGVDVRLMLPERADNRITHLGSHSYLADVLQAGVKVYFYQKGFLHSKLMVSDDMLSTVGSTNVDFRSFEHNFEVNAFMYDMNTALEMKEIFLQDQRESTQIFLKNWVKRSWRQKAAESVVRLLAPLL</sequence>
<evidence type="ECO:0000313" key="16">
    <source>
        <dbReference type="Proteomes" id="UP000184436"/>
    </source>
</evidence>
<evidence type="ECO:0000256" key="8">
    <source>
        <dbReference type="ARBA" id="ARBA00023098"/>
    </source>
</evidence>
<evidence type="ECO:0000256" key="12">
    <source>
        <dbReference type="HAMAP-Rule" id="MF_01916"/>
    </source>
</evidence>
<evidence type="ECO:0000256" key="9">
    <source>
        <dbReference type="ARBA" id="ARBA00023136"/>
    </source>
</evidence>
<evidence type="ECO:0000256" key="4">
    <source>
        <dbReference type="ARBA" id="ARBA00022679"/>
    </source>
</evidence>
<protein>
    <recommendedName>
        <fullName evidence="12 13">Cardiolipin synthase</fullName>
        <shortName evidence="12">CL synthase</shortName>
        <ecNumber evidence="12 13">2.7.8.-</ecNumber>
    </recommendedName>
</protein>
<feature type="active site" evidence="12">
    <location>
        <position position="425"/>
    </location>
</feature>
<dbReference type="NCBIfam" id="TIGR04265">
    <property type="entry name" value="bac_cardiolipin"/>
    <property type="match status" value="1"/>
</dbReference>
<feature type="active site" evidence="12">
    <location>
        <position position="427"/>
    </location>
</feature>
<keyword evidence="8 12" id="KW-0443">Lipid metabolism</keyword>
<evidence type="ECO:0000256" key="13">
    <source>
        <dbReference type="NCBIfam" id="TIGR04265"/>
    </source>
</evidence>
<evidence type="ECO:0000256" key="10">
    <source>
        <dbReference type="ARBA" id="ARBA00023209"/>
    </source>
</evidence>
<dbReference type="EC" id="2.7.8.-" evidence="12 13"/>
<dbReference type="Gene3D" id="3.30.870.10">
    <property type="entry name" value="Endonuclease Chain A"/>
    <property type="match status" value="2"/>
</dbReference>
<keyword evidence="6" id="KW-0677">Repeat</keyword>
<evidence type="ECO:0000256" key="2">
    <source>
        <dbReference type="ARBA" id="ARBA00022475"/>
    </source>
</evidence>
<dbReference type="Pfam" id="PF13396">
    <property type="entry name" value="PLDc_N"/>
    <property type="match status" value="1"/>
</dbReference>
<dbReference type="InterPro" id="IPR025202">
    <property type="entry name" value="PLD-like_dom"/>
</dbReference>
<organism evidence="15 16">
    <name type="scientific">Bacteroides faecichinchillae</name>
    <dbReference type="NCBI Taxonomy" id="871325"/>
    <lineage>
        <taxon>Bacteria</taxon>
        <taxon>Pseudomonadati</taxon>
        <taxon>Bacteroidota</taxon>
        <taxon>Bacteroidia</taxon>
        <taxon>Bacteroidales</taxon>
        <taxon>Bacteroidaceae</taxon>
        <taxon>Bacteroides</taxon>
    </lineage>
</organism>
<dbReference type="GO" id="GO:0005886">
    <property type="term" value="C:plasma membrane"/>
    <property type="evidence" value="ECO:0007669"/>
    <property type="project" value="UniProtKB-SubCell"/>
</dbReference>
<dbReference type="InterPro" id="IPR027379">
    <property type="entry name" value="CLS_N"/>
</dbReference>
<dbReference type="Pfam" id="PF13091">
    <property type="entry name" value="PLDc_2"/>
    <property type="match status" value="2"/>
</dbReference>
<keyword evidence="5 12" id="KW-0812">Transmembrane</keyword>
<dbReference type="AlphaFoldDB" id="A0A1M4UWT8"/>
<dbReference type="GO" id="GO:0008808">
    <property type="term" value="F:cardiolipin synthase activity"/>
    <property type="evidence" value="ECO:0007669"/>
    <property type="project" value="UniProtKB-UniRule"/>
</dbReference>
<keyword evidence="16" id="KW-1185">Reference proteome</keyword>
<feature type="transmembrane region" description="Helical" evidence="12">
    <location>
        <begin position="71"/>
        <end position="90"/>
    </location>
</feature>